<evidence type="ECO:0000256" key="2">
    <source>
        <dbReference type="ARBA" id="ARBA00012483"/>
    </source>
</evidence>
<dbReference type="OrthoDB" id="3365801at2759"/>
<dbReference type="SMART" id="SM00184">
    <property type="entry name" value="RING"/>
    <property type="match status" value="1"/>
</dbReference>
<evidence type="ECO:0000313" key="9">
    <source>
        <dbReference type="RefSeq" id="XP_022764197.1"/>
    </source>
</evidence>
<dbReference type="KEGG" id="dzi:111309396"/>
<dbReference type="PANTHER" id="PTHR15710:SF196">
    <property type="entry name" value="F6A14.12 PROTEIN-RELATED"/>
    <property type="match status" value="1"/>
</dbReference>
<keyword evidence="8" id="KW-1185">Reference proteome</keyword>
<name>A0A6P6AH51_DURZI</name>
<gene>
    <name evidence="9" type="primary">LOC111309396</name>
</gene>
<dbReference type="Proteomes" id="UP000515121">
    <property type="component" value="Unplaced"/>
</dbReference>
<dbReference type="AlphaFoldDB" id="A0A6P6AH51"/>
<organism evidence="8 9">
    <name type="scientific">Durio zibethinus</name>
    <name type="common">Durian</name>
    <dbReference type="NCBI Taxonomy" id="66656"/>
    <lineage>
        <taxon>Eukaryota</taxon>
        <taxon>Viridiplantae</taxon>
        <taxon>Streptophyta</taxon>
        <taxon>Embryophyta</taxon>
        <taxon>Tracheophyta</taxon>
        <taxon>Spermatophyta</taxon>
        <taxon>Magnoliopsida</taxon>
        <taxon>eudicotyledons</taxon>
        <taxon>Gunneridae</taxon>
        <taxon>Pentapetalae</taxon>
        <taxon>rosids</taxon>
        <taxon>malvids</taxon>
        <taxon>Malvales</taxon>
        <taxon>Malvaceae</taxon>
        <taxon>Helicteroideae</taxon>
        <taxon>Durio</taxon>
    </lineage>
</organism>
<dbReference type="PANTHER" id="PTHR15710">
    <property type="entry name" value="E3 UBIQUITIN-PROTEIN LIGASE PRAJA"/>
    <property type="match status" value="1"/>
</dbReference>
<evidence type="ECO:0000256" key="3">
    <source>
        <dbReference type="ARBA" id="ARBA00022723"/>
    </source>
</evidence>
<sequence>MGAPPEFLQSVIIPNILSFAWEVDRDPINLGRKIKKLVVELVIVQAAVDEIDEVIDESLTTLNFKPASKSSIQALKRVKFGNNEDSLLPLKKRRRLEDMSSKKQCSICLDEFIDGEEVALMPCGHVYHDGCIVRWLETNHMCPLCRYEMPS</sequence>
<dbReference type="PROSITE" id="PS50089">
    <property type="entry name" value="ZF_RING_2"/>
    <property type="match status" value="1"/>
</dbReference>
<dbReference type="GeneID" id="111309396"/>
<dbReference type="GO" id="GO:0061630">
    <property type="term" value="F:ubiquitin protein ligase activity"/>
    <property type="evidence" value="ECO:0007669"/>
    <property type="project" value="UniProtKB-EC"/>
</dbReference>
<evidence type="ECO:0000256" key="4">
    <source>
        <dbReference type="ARBA" id="ARBA00022771"/>
    </source>
</evidence>
<dbReference type="InterPro" id="IPR013083">
    <property type="entry name" value="Znf_RING/FYVE/PHD"/>
</dbReference>
<dbReference type="Pfam" id="PF13639">
    <property type="entry name" value="zf-RING_2"/>
    <property type="match status" value="1"/>
</dbReference>
<dbReference type="EC" id="2.3.2.27" evidence="2"/>
<dbReference type="GO" id="GO:0016567">
    <property type="term" value="P:protein ubiquitination"/>
    <property type="evidence" value="ECO:0007669"/>
    <property type="project" value="TreeGrafter"/>
</dbReference>
<reference evidence="9" key="1">
    <citation type="submission" date="2025-08" db="UniProtKB">
        <authorList>
            <consortium name="RefSeq"/>
        </authorList>
    </citation>
    <scope>IDENTIFICATION</scope>
    <source>
        <tissue evidence="9">Fruit stalk</tissue>
    </source>
</reference>
<proteinExistence type="predicted"/>
<evidence type="ECO:0000259" key="7">
    <source>
        <dbReference type="PROSITE" id="PS50089"/>
    </source>
</evidence>
<evidence type="ECO:0000256" key="6">
    <source>
        <dbReference type="PROSITE-ProRule" id="PRU00175"/>
    </source>
</evidence>
<keyword evidence="4 6" id="KW-0863">Zinc-finger</keyword>
<feature type="domain" description="RING-type" evidence="7">
    <location>
        <begin position="105"/>
        <end position="146"/>
    </location>
</feature>
<dbReference type="CDD" id="cd16454">
    <property type="entry name" value="RING-H2_PA-TM-RING"/>
    <property type="match status" value="1"/>
</dbReference>
<dbReference type="Gene3D" id="3.30.40.10">
    <property type="entry name" value="Zinc/RING finger domain, C3HC4 (zinc finger)"/>
    <property type="match status" value="1"/>
</dbReference>
<evidence type="ECO:0000256" key="1">
    <source>
        <dbReference type="ARBA" id="ARBA00000900"/>
    </source>
</evidence>
<keyword evidence="5" id="KW-0862">Zinc</keyword>
<dbReference type="GO" id="GO:0005737">
    <property type="term" value="C:cytoplasm"/>
    <property type="evidence" value="ECO:0007669"/>
    <property type="project" value="TreeGrafter"/>
</dbReference>
<dbReference type="GO" id="GO:0008270">
    <property type="term" value="F:zinc ion binding"/>
    <property type="evidence" value="ECO:0007669"/>
    <property type="project" value="UniProtKB-KW"/>
</dbReference>
<dbReference type="SUPFAM" id="SSF57850">
    <property type="entry name" value="RING/U-box"/>
    <property type="match status" value="1"/>
</dbReference>
<evidence type="ECO:0000313" key="8">
    <source>
        <dbReference type="Proteomes" id="UP000515121"/>
    </source>
</evidence>
<dbReference type="RefSeq" id="XP_022764197.1">
    <property type="nucleotide sequence ID" value="XM_022908462.1"/>
</dbReference>
<comment type="catalytic activity">
    <reaction evidence="1">
        <text>S-ubiquitinyl-[E2 ubiquitin-conjugating enzyme]-L-cysteine + [acceptor protein]-L-lysine = [E2 ubiquitin-conjugating enzyme]-L-cysteine + N(6)-ubiquitinyl-[acceptor protein]-L-lysine.</text>
        <dbReference type="EC" id="2.3.2.27"/>
    </reaction>
</comment>
<evidence type="ECO:0000256" key="5">
    <source>
        <dbReference type="ARBA" id="ARBA00022833"/>
    </source>
</evidence>
<keyword evidence="3" id="KW-0479">Metal-binding</keyword>
<accession>A0A6P6AH51</accession>
<protein>
    <recommendedName>
        <fullName evidence="2">RING-type E3 ubiquitin transferase</fullName>
        <ecNumber evidence="2">2.3.2.27</ecNumber>
    </recommendedName>
</protein>
<dbReference type="InterPro" id="IPR001841">
    <property type="entry name" value="Znf_RING"/>
</dbReference>